<accession>A0ABP9N7I8</accession>
<name>A0ABP9N7I8_9PSEU</name>
<dbReference type="CDD" id="cd00829">
    <property type="entry name" value="SCP-x_thiolase"/>
    <property type="match status" value="1"/>
</dbReference>
<dbReference type="Pfam" id="PF22691">
    <property type="entry name" value="Thiolase_C_1"/>
    <property type="match status" value="1"/>
</dbReference>
<sequence>MAGRAAAIVGIHEHPSRRVDGLSKWQIKAESAAAALADAGLTLADVDAVYDAGETGPMAGIAVPEYLGISPRLVDTTAVGGSSYEFHAAHAARDIAAGRARVALLTYGSTAKSESRAIGTGARPAADPAPGNNMEVPYGLPLIGNYALVARRHMHEYGTTPEQLAEVAVTTRAHAVRNPDAVAGLAALGIRNTGEITVEDVLGSRLVADPLHVLDCCLVSDGGGAVVIAAADVARDCRTAPVWITGSGEAVGYPGNGRDITTSAAALSGPPAFAEAGVRPEDVDIAMIYDSFTITVLALLEDLGFAKKGEGGPYVEGGRLRFDRPGAPALNTDGGGLSSNHPGMRGIFLLIEATRQLRGESTAQVEGARTAVAHGNGGLLGTRHAAATVVLERG</sequence>
<evidence type="ECO:0000313" key="2">
    <source>
        <dbReference type="EMBL" id="GAA5111025.1"/>
    </source>
</evidence>
<proteinExistence type="predicted"/>
<gene>
    <name evidence="2" type="ORF">GCM10023320_03420</name>
</gene>
<reference evidence="3" key="1">
    <citation type="journal article" date="2019" name="Int. J. Syst. Evol. Microbiol.">
        <title>The Global Catalogue of Microorganisms (GCM) 10K type strain sequencing project: providing services to taxonomists for standard genome sequencing and annotation.</title>
        <authorList>
            <consortium name="The Broad Institute Genomics Platform"/>
            <consortium name="The Broad Institute Genome Sequencing Center for Infectious Disease"/>
            <person name="Wu L."/>
            <person name="Ma J."/>
        </authorList>
    </citation>
    <scope>NUCLEOTIDE SEQUENCE [LARGE SCALE GENOMIC DNA]</scope>
    <source>
        <strain evidence="3">JCM 18302</strain>
    </source>
</reference>
<dbReference type="Gene3D" id="3.40.47.10">
    <property type="match status" value="1"/>
</dbReference>
<keyword evidence="3" id="KW-1185">Reference proteome</keyword>
<evidence type="ECO:0000313" key="3">
    <source>
        <dbReference type="Proteomes" id="UP001500804"/>
    </source>
</evidence>
<dbReference type="EMBL" id="BAABJO010000001">
    <property type="protein sequence ID" value="GAA5111025.1"/>
    <property type="molecule type" value="Genomic_DNA"/>
</dbReference>
<evidence type="ECO:0000259" key="1">
    <source>
        <dbReference type="Pfam" id="PF22691"/>
    </source>
</evidence>
<organism evidence="2 3">
    <name type="scientific">Pseudonocardia adelaidensis</name>
    <dbReference type="NCBI Taxonomy" id="648754"/>
    <lineage>
        <taxon>Bacteria</taxon>
        <taxon>Bacillati</taxon>
        <taxon>Actinomycetota</taxon>
        <taxon>Actinomycetes</taxon>
        <taxon>Pseudonocardiales</taxon>
        <taxon>Pseudonocardiaceae</taxon>
        <taxon>Pseudonocardia</taxon>
    </lineage>
</organism>
<dbReference type="Proteomes" id="UP001500804">
    <property type="component" value="Unassembled WGS sequence"/>
</dbReference>
<comment type="caution">
    <text evidence="2">The sequence shown here is derived from an EMBL/GenBank/DDBJ whole genome shotgun (WGS) entry which is preliminary data.</text>
</comment>
<dbReference type="SUPFAM" id="SSF53901">
    <property type="entry name" value="Thiolase-like"/>
    <property type="match status" value="2"/>
</dbReference>
<feature type="domain" description="Thiolase C-terminal" evidence="1">
    <location>
        <begin position="258"/>
        <end position="392"/>
    </location>
</feature>
<dbReference type="PANTHER" id="PTHR42870:SF1">
    <property type="entry name" value="NON-SPECIFIC LIPID-TRANSFER PROTEIN-LIKE 2"/>
    <property type="match status" value="1"/>
</dbReference>
<protein>
    <submittedName>
        <fullName evidence="2">Thiolase domain-containing protein</fullName>
    </submittedName>
</protein>
<dbReference type="InterPro" id="IPR055140">
    <property type="entry name" value="Thiolase_C_2"/>
</dbReference>
<dbReference type="PANTHER" id="PTHR42870">
    <property type="entry name" value="ACETYL-COA C-ACETYLTRANSFERASE"/>
    <property type="match status" value="1"/>
</dbReference>
<dbReference type="InterPro" id="IPR016039">
    <property type="entry name" value="Thiolase-like"/>
</dbReference>
<dbReference type="RefSeq" id="WP_345602730.1">
    <property type="nucleotide sequence ID" value="NZ_BAABJO010000001.1"/>
</dbReference>